<proteinExistence type="predicted"/>
<organism evidence="2 3">
    <name type="scientific">Globodera rostochiensis</name>
    <name type="common">Golden nematode worm</name>
    <name type="synonym">Heterodera rostochiensis</name>
    <dbReference type="NCBI Taxonomy" id="31243"/>
    <lineage>
        <taxon>Eukaryota</taxon>
        <taxon>Metazoa</taxon>
        <taxon>Ecdysozoa</taxon>
        <taxon>Nematoda</taxon>
        <taxon>Chromadorea</taxon>
        <taxon>Rhabditida</taxon>
        <taxon>Tylenchina</taxon>
        <taxon>Tylenchomorpha</taxon>
        <taxon>Tylenchoidea</taxon>
        <taxon>Heteroderidae</taxon>
        <taxon>Heteroderinae</taxon>
        <taxon>Globodera</taxon>
    </lineage>
</organism>
<evidence type="ECO:0000313" key="2">
    <source>
        <dbReference type="Proteomes" id="UP000887572"/>
    </source>
</evidence>
<evidence type="ECO:0000313" key="3">
    <source>
        <dbReference type="WBParaSite" id="Gr19_v10_g2192.t1"/>
    </source>
</evidence>
<feature type="region of interest" description="Disordered" evidence="1">
    <location>
        <begin position="127"/>
        <end position="152"/>
    </location>
</feature>
<dbReference type="WBParaSite" id="Gr19_v10_g2192.t1">
    <property type="protein sequence ID" value="Gr19_v10_g2192.t1"/>
    <property type="gene ID" value="Gr19_v10_g2192"/>
</dbReference>
<evidence type="ECO:0000256" key="1">
    <source>
        <dbReference type="SAM" id="MobiDB-lite"/>
    </source>
</evidence>
<accession>A0A914HLB9</accession>
<name>A0A914HLB9_GLORO</name>
<feature type="compositionally biased region" description="Low complexity" evidence="1">
    <location>
        <begin position="143"/>
        <end position="152"/>
    </location>
</feature>
<dbReference type="Proteomes" id="UP000887572">
    <property type="component" value="Unplaced"/>
</dbReference>
<protein>
    <submittedName>
        <fullName evidence="3">Uncharacterized protein</fullName>
    </submittedName>
</protein>
<keyword evidence="2" id="KW-1185">Reference proteome</keyword>
<dbReference type="AlphaFoldDB" id="A0A914HLB9"/>
<sequence length="319" mass="36733">MLIAALFLPNFADESEHELCYFYHYRTTEYEKGTQNRLAFSFVSGNCFGKKFRFDALDVKSVDKSNIKSSNSTDPDGIVSNAVKNLHGADSILALIFARGQGLFDWRTAPSKEMIERQQWHLEEIAKRKQSNAQHEDGEHQHQVQQQQQQQAEEAKFDLQQFLKNNFVCQGHLNELVNKWADSHTRFKAHTFKGSEEEYFCAFNMVKKDAIVMPDLFGEPPGDPHLKPMQKRPMQKNVAQPLQKYVAHALQKDEAKYILETFGLLMHIGIPVCKWHHDKIIAGMKANHAGNTSTAGYAQSWHIWSYFAVLNIELYQRIT</sequence>
<reference evidence="3" key="1">
    <citation type="submission" date="2022-11" db="UniProtKB">
        <authorList>
            <consortium name="WormBaseParasite"/>
        </authorList>
    </citation>
    <scope>IDENTIFICATION</scope>
</reference>